<keyword evidence="3" id="KW-1185">Reference proteome</keyword>
<gene>
    <name evidence="2" type="ORF">OSB04_013665</name>
</gene>
<protein>
    <submittedName>
        <fullName evidence="2">Uncharacterized protein</fullName>
    </submittedName>
</protein>
<dbReference type="Proteomes" id="UP001172457">
    <property type="component" value="Chromosome 3"/>
</dbReference>
<accession>A0AA38TRN0</accession>
<proteinExistence type="predicted"/>
<comment type="caution">
    <text evidence="2">The sequence shown here is derived from an EMBL/GenBank/DDBJ whole genome shotgun (WGS) entry which is preliminary data.</text>
</comment>
<dbReference type="AlphaFoldDB" id="A0AA38TRN0"/>
<evidence type="ECO:0000256" key="1">
    <source>
        <dbReference type="SAM" id="MobiDB-lite"/>
    </source>
</evidence>
<name>A0AA38TRN0_9ASTR</name>
<evidence type="ECO:0000313" key="2">
    <source>
        <dbReference type="EMBL" id="KAJ9559051.1"/>
    </source>
</evidence>
<sequence>MRIVRENMGFHQRPQSATPTPSSNQILLSGEVITLQDCKQVKVILELLERYQEVVDYDKREIVQTRGLNNHRCNFQSSCKLERFKVKIVNPVTTSYILPENIRKNMGFHRCHDQSTIPTSSSNQISLSRKLVTLQDHKQQEAEKIREKLVFENLNQILFRVLELEDTQHKGLLIRKIFTEIRKEGTHDLEKLIFERLGDSYQVKVILELLQSCQEVDYDNIQESVQIRGLNNHLTEGRNFRSPCKLDRFKVKIVTKK</sequence>
<dbReference type="EMBL" id="JARYMX010000003">
    <property type="protein sequence ID" value="KAJ9559051.1"/>
    <property type="molecule type" value="Genomic_DNA"/>
</dbReference>
<feature type="compositionally biased region" description="Polar residues" evidence="1">
    <location>
        <begin position="13"/>
        <end position="23"/>
    </location>
</feature>
<feature type="region of interest" description="Disordered" evidence="1">
    <location>
        <begin position="1"/>
        <end position="23"/>
    </location>
</feature>
<evidence type="ECO:0000313" key="3">
    <source>
        <dbReference type="Proteomes" id="UP001172457"/>
    </source>
</evidence>
<reference evidence="2" key="1">
    <citation type="submission" date="2023-03" db="EMBL/GenBank/DDBJ databases">
        <title>Chromosome-scale reference genome and RAD-based genetic map of yellow starthistle (Centaurea solstitialis) reveal putative structural variation and QTLs associated with invader traits.</title>
        <authorList>
            <person name="Reatini B."/>
            <person name="Cang F.A."/>
            <person name="Jiang Q."/>
            <person name="Mckibben M.T.W."/>
            <person name="Barker M.S."/>
            <person name="Rieseberg L.H."/>
            <person name="Dlugosch K.M."/>
        </authorList>
    </citation>
    <scope>NUCLEOTIDE SEQUENCE</scope>
    <source>
        <strain evidence="2">CAN-66</strain>
        <tissue evidence="2">Leaf</tissue>
    </source>
</reference>
<organism evidence="2 3">
    <name type="scientific">Centaurea solstitialis</name>
    <name type="common">yellow star-thistle</name>
    <dbReference type="NCBI Taxonomy" id="347529"/>
    <lineage>
        <taxon>Eukaryota</taxon>
        <taxon>Viridiplantae</taxon>
        <taxon>Streptophyta</taxon>
        <taxon>Embryophyta</taxon>
        <taxon>Tracheophyta</taxon>
        <taxon>Spermatophyta</taxon>
        <taxon>Magnoliopsida</taxon>
        <taxon>eudicotyledons</taxon>
        <taxon>Gunneridae</taxon>
        <taxon>Pentapetalae</taxon>
        <taxon>asterids</taxon>
        <taxon>campanulids</taxon>
        <taxon>Asterales</taxon>
        <taxon>Asteraceae</taxon>
        <taxon>Carduoideae</taxon>
        <taxon>Cardueae</taxon>
        <taxon>Centaureinae</taxon>
        <taxon>Centaurea</taxon>
    </lineage>
</organism>